<dbReference type="PANTHER" id="PTHR43449">
    <property type="entry name" value="NUCLEOTIDYLTRANSFERASE"/>
    <property type="match status" value="1"/>
</dbReference>
<dbReference type="Proteomes" id="UP001341135">
    <property type="component" value="Chromosome"/>
</dbReference>
<dbReference type="Pfam" id="PF01909">
    <property type="entry name" value="NTP_transf_2"/>
    <property type="match status" value="1"/>
</dbReference>
<dbReference type="CDD" id="cd05403">
    <property type="entry name" value="NT_KNTase_like"/>
    <property type="match status" value="1"/>
</dbReference>
<reference evidence="2 3" key="1">
    <citation type="submission" date="2023-09" db="EMBL/GenBank/DDBJ databases">
        <title>Pyrofollis japonicus gen. nov. sp. nov., a novel member of the family Pyrodictiaceae isolated from the Iheya North hydrothermal field.</title>
        <authorList>
            <person name="Miyazaki U."/>
            <person name="Sanari M."/>
            <person name="Tame A."/>
            <person name="Kitajima M."/>
            <person name="Okamoto A."/>
            <person name="Sawayama S."/>
            <person name="Miyazaki J."/>
            <person name="Takai K."/>
            <person name="Nakagawa S."/>
        </authorList>
    </citation>
    <scope>NUCLEOTIDE SEQUENCE [LARGE SCALE GENOMIC DNA]</scope>
    <source>
        <strain evidence="2 3">AV2</strain>
    </source>
</reference>
<evidence type="ECO:0000313" key="3">
    <source>
        <dbReference type="Proteomes" id="UP001341135"/>
    </source>
</evidence>
<name>A0ABM8IWL6_9CREN</name>
<proteinExistence type="predicted"/>
<dbReference type="SUPFAM" id="SSF81301">
    <property type="entry name" value="Nucleotidyltransferase"/>
    <property type="match status" value="1"/>
</dbReference>
<sequence>MRNKRAKRRVHDSRVKEIVEKLVNGPRGVDAIILFGSRARGDWVPWSDYDILVIAEFREKYLDRIARILDLLSDLPVEVEPHPYTIEEATRMLLRGNPIIIDAIEEG</sequence>
<dbReference type="RefSeq" id="WP_338248778.1">
    <property type="nucleotide sequence ID" value="NZ_AP028907.1"/>
</dbReference>
<organism evidence="2 3">
    <name type="scientific">Pyrodictium abyssi</name>
    <dbReference type="NCBI Taxonomy" id="54256"/>
    <lineage>
        <taxon>Archaea</taxon>
        <taxon>Thermoproteota</taxon>
        <taxon>Thermoprotei</taxon>
        <taxon>Desulfurococcales</taxon>
        <taxon>Pyrodictiaceae</taxon>
        <taxon>Pyrodictium</taxon>
    </lineage>
</organism>
<dbReference type="PANTHER" id="PTHR43449:SF3">
    <property type="entry name" value="POLYMERASE NUCLEOTIDYL TRANSFERASE DOMAIN-CONTAINING PROTEIN"/>
    <property type="match status" value="1"/>
</dbReference>
<keyword evidence="3" id="KW-1185">Reference proteome</keyword>
<dbReference type="GeneID" id="89289516"/>
<evidence type="ECO:0000313" key="2">
    <source>
        <dbReference type="EMBL" id="BES81939.1"/>
    </source>
</evidence>
<dbReference type="EMBL" id="AP028907">
    <property type="protein sequence ID" value="BES81939.1"/>
    <property type="molecule type" value="Genomic_DNA"/>
</dbReference>
<protein>
    <recommendedName>
        <fullName evidence="1">Polymerase nucleotidyl transferase domain-containing protein</fullName>
    </recommendedName>
</protein>
<accession>A0ABM8IWL6</accession>
<evidence type="ECO:0000259" key="1">
    <source>
        <dbReference type="Pfam" id="PF01909"/>
    </source>
</evidence>
<gene>
    <name evidence="2" type="ORF">PABY_15060</name>
</gene>
<dbReference type="InterPro" id="IPR043519">
    <property type="entry name" value="NT_sf"/>
</dbReference>
<dbReference type="Gene3D" id="3.30.460.10">
    <property type="entry name" value="Beta Polymerase, domain 2"/>
    <property type="match status" value="1"/>
</dbReference>
<feature type="domain" description="Polymerase nucleotidyl transferase" evidence="1">
    <location>
        <begin position="14"/>
        <end position="89"/>
    </location>
</feature>
<dbReference type="InterPro" id="IPR002934">
    <property type="entry name" value="Polymerase_NTP_transf_dom"/>
</dbReference>